<proteinExistence type="predicted"/>
<keyword evidence="7" id="KW-0808">Transferase</keyword>
<comment type="subcellular location">
    <subcellularLocation>
        <location evidence="2">Cell inner membrane</location>
        <topology evidence="2">Multi-pass membrane protein</topology>
    </subcellularLocation>
</comment>
<evidence type="ECO:0000256" key="13">
    <source>
        <dbReference type="ARBA" id="ARBA00023012"/>
    </source>
</evidence>
<keyword evidence="6" id="KW-0597">Phosphoprotein</keyword>
<evidence type="ECO:0000256" key="17">
    <source>
        <dbReference type="SAM" id="Coils"/>
    </source>
</evidence>
<keyword evidence="12" id="KW-1133">Transmembrane helix</keyword>
<evidence type="ECO:0000256" key="16">
    <source>
        <dbReference type="ARBA" id="ARBA00073143"/>
    </source>
</evidence>
<keyword evidence="10 19" id="KW-0418">Kinase</keyword>
<dbReference type="GO" id="GO:0005524">
    <property type="term" value="F:ATP binding"/>
    <property type="evidence" value="ECO:0007669"/>
    <property type="project" value="UniProtKB-KW"/>
</dbReference>
<evidence type="ECO:0000256" key="12">
    <source>
        <dbReference type="ARBA" id="ARBA00022989"/>
    </source>
</evidence>
<dbReference type="OrthoDB" id="7797927at2"/>
<dbReference type="SUPFAM" id="SSF55874">
    <property type="entry name" value="ATPase domain of HSP90 chaperone/DNA topoisomerase II/histidine kinase"/>
    <property type="match status" value="1"/>
</dbReference>
<dbReference type="Gene3D" id="3.30.450.20">
    <property type="entry name" value="PAS domain"/>
    <property type="match status" value="2"/>
</dbReference>
<dbReference type="PIRSF" id="PIRSF036431">
    <property type="entry name" value="STHK_DctB"/>
    <property type="match status" value="1"/>
</dbReference>
<evidence type="ECO:0000256" key="4">
    <source>
        <dbReference type="ARBA" id="ARBA00022475"/>
    </source>
</evidence>
<dbReference type="FunFam" id="1.10.287.130:FF:000049">
    <property type="entry name" value="C4-dicarboxylate transport sensor protein DctB"/>
    <property type="match status" value="1"/>
</dbReference>
<dbReference type="InterPro" id="IPR017055">
    <property type="entry name" value="Sig_transdc_His_kinase_DctB"/>
</dbReference>
<dbReference type="EMBL" id="CP002568">
    <property type="protein sequence ID" value="ADZ69190.1"/>
    <property type="molecule type" value="Genomic_DNA"/>
</dbReference>
<dbReference type="eggNOG" id="COG4191">
    <property type="taxonomic scope" value="Bacteria"/>
</dbReference>
<comment type="catalytic activity">
    <reaction evidence="1">
        <text>ATP + protein L-histidine = ADP + protein N-phospho-L-histidine.</text>
        <dbReference type="EC" id="2.7.13.3"/>
    </reaction>
</comment>
<evidence type="ECO:0000256" key="2">
    <source>
        <dbReference type="ARBA" id="ARBA00004429"/>
    </source>
</evidence>
<dbReference type="EC" id="2.7.13.3" evidence="3"/>
<organism evidence="19 20">
    <name type="scientific">Polymorphum gilvum (strain LMG 25793 / CGMCC 1.9160 / SL003B-26A1)</name>
    <dbReference type="NCBI Taxonomy" id="991905"/>
    <lineage>
        <taxon>Bacteria</taxon>
        <taxon>Pseudomonadati</taxon>
        <taxon>Pseudomonadota</taxon>
        <taxon>Alphaproteobacteria</taxon>
        <taxon>Rhodobacterales</taxon>
        <taxon>Paracoccaceae</taxon>
        <taxon>Polymorphum</taxon>
    </lineage>
</organism>
<evidence type="ECO:0000313" key="19">
    <source>
        <dbReference type="EMBL" id="ADZ69190.1"/>
    </source>
</evidence>
<keyword evidence="17" id="KW-0175">Coiled coil</keyword>
<accession>F2IVT3</accession>
<dbReference type="InterPro" id="IPR003661">
    <property type="entry name" value="HisK_dim/P_dom"/>
</dbReference>
<keyword evidence="8" id="KW-0812">Transmembrane</keyword>
<dbReference type="InterPro" id="IPR004358">
    <property type="entry name" value="Sig_transdc_His_kin-like_C"/>
</dbReference>
<sequence>MTQRYQRRRARRLKLVVAVALLASSAAIVWLTGAISLRFFLSDLEVRKDAALAVQSGALERLLDKFRLMTPLTARRPDVADVVERRDAEEGGRIAAIAAGMSGAKEVWFLSPQGETIATSDASTNSGALLGRQWIPKAFREAAMGQLGRQLIPGNGWQPASYVFASPIRVRDRLAGVVAVRVRLDDVEQAWALSKDALVALDENDVVVVTNVHDWRGTTLRTDTAPGRGAAIDLLRAGGHLGRFRLVRPAQQAGGRAFLELREDLPVLGWKVVILSDVAEARTQSANAMLIAFLLCVIGAGAVWSAVERREGLIRRLRSDRAAALRLERRVRSRTIDLTRANQRLEAEIEERLAAEAELRRAQAELVQAAKLATLGHMSAALSHEYNQPLAAIRTNAENATLLIARGEPERATESLARIGGLVARMAEIARTLKGFTRRAGTDLQPVSLRQAIDEALLLLTPQVRQQGIRLTTRLPDGDLVVLAGRIRLEQVIMNLVANAIDAVRGREDPAIDLDVDVADGEVRLSVADNGTGIPEVAMGQIFDPFFTTKDVGAGLGLGLSIAYKIVHDFSGSLTAENRPEGGARFVMRLPLAQAVRTAAE</sequence>
<dbReference type="InterPro" id="IPR036097">
    <property type="entry name" value="HisK_dim/P_sf"/>
</dbReference>
<evidence type="ECO:0000256" key="1">
    <source>
        <dbReference type="ARBA" id="ARBA00000085"/>
    </source>
</evidence>
<dbReference type="InterPro" id="IPR003594">
    <property type="entry name" value="HATPase_dom"/>
</dbReference>
<evidence type="ECO:0000256" key="6">
    <source>
        <dbReference type="ARBA" id="ARBA00022553"/>
    </source>
</evidence>
<dbReference type="SMART" id="SM00387">
    <property type="entry name" value="HATPase_c"/>
    <property type="match status" value="1"/>
</dbReference>
<reference evidence="19 20" key="1">
    <citation type="journal article" date="2011" name="J. Bacteriol.">
        <title>Complete genome sequence of Polymorphum gilvum SL003B-26A1T, a crude oil-degrading bacterium from oil-polluted saline soil.</title>
        <authorList>
            <person name="Li S.G."/>
            <person name="Tang Y.Q."/>
            <person name="Nie Y."/>
            <person name="Cai M."/>
            <person name="Wu X.L."/>
        </authorList>
    </citation>
    <scope>NUCLEOTIDE SEQUENCE [LARGE SCALE GENOMIC DNA]</scope>
    <source>
        <strain evidence="20">LMG 25793 / CGMCC 1.9160 / SL003B-26A1</strain>
    </source>
</reference>
<dbReference type="RefSeq" id="WP_013651510.1">
    <property type="nucleotide sequence ID" value="NC_015259.1"/>
</dbReference>
<dbReference type="HOGENOM" id="CLU_000445_94_2_5"/>
<name>F2IVT3_POLGS</name>
<keyword evidence="5" id="KW-0997">Cell inner membrane</keyword>
<evidence type="ECO:0000256" key="3">
    <source>
        <dbReference type="ARBA" id="ARBA00012438"/>
    </source>
</evidence>
<dbReference type="PANTHER" id="PTHR43065:SF46">
    <property type="entry name" value="C4-DICARBOXYLATE TRANSPORT SENSOR PROTEIN DCTB"/>
    <property type="match status" value="1"/>
</dbReference>
<evidence type="ECO:0000259" key="18">
    <source>
        <dbReference type="PROSITE" id="PS50109"/>
    </source>
</evidence>
<feature type="coiled-coil region" evidence="17">
    <location>
        <begin position="338"/>
        <end position="372"/>
    </location>
</feature>
<evidence type="ECO:0000256" key="11">
    <source>
        <dbReference type="ARBA" id="ARBA00022840"/>
    </source>
</evidence>
<keyword evidence="4" id="KW-1003">Cell membrane</keyword>
<evidence type="ECO:0000256" key="7">
    <source>
        <dbReference type="ARBA" id="ARBA00022679"/>
    </source>
</evidence>
<dbReference type="GO" id="GO:0000155">
    <property type="term" value="F:phosphorelay sensor kinase activity"/>
    <property type="evidence" value="ECO:0007669"/>
    <property type="project" value="InterPro"/>
</dbReference>
<dbReference type="Gene3D" id="3.30.565.10">
    <property type="entry name" value="Histidine kinase-like ATPase, C-terminal domain"/>
    <property type="match status" value="1"/>
</dbReference>
<evidence type="ECO:0000256" key="8">
    <source>
        <dbReference type="ARBA" id="ARBA00022692"/>
    </source>
</evidence>
<feature type="domain" description="Histidine kinase" evidence="18">
    <location>
        <begin position="381"/>
        <end position="594"/>
    </location>
</feature>
<keyword evidence="11" id="KW-0067">ATP-binding</keyword>
<dbReference type="PRINTS" id="PR00344">
    <property type="entry name" value="BCTRLSENSOR"/>
</dbReference>
<keyword evidence="13" id="KW-0902">Two-component regulatory system</keyword>
<keyword evidence="20" id="KW-1185">Reference proteome</keyword>
<dbReference type="SUPFAM" id="SSF47384">
    <property type="entry name" value="Homodimeric domain of signal transducing histidine kinase"/>
    <property type="match status" value="1"/>
</dbReference>
<dbReference type="Gene3D" id="1.10.287.130">
    <property type="match status" value="1"/>
</dbReference>
<dbReference type="PATRIC" id="fig|991905.3.peg.771"/>
<dbReference type="Proteomes" id="UP000008130">
    <property type="component" value="Chromosome"/>
</dbReference>
<dbReference type="KEGG" id="pgv:SL003B_0760"/>
<dbReference type="AlphaFoldDB" id="F2IVT3"/>
<dbReference type="GO" id="GO:0005886">
    <property type="term" value="C:plasma membrane"/>
    <property type="evidence" value="ECO:0007669"/>
    <property type="project" value="UniProtKB-SubCell"/>
</dbReference>
<dbReference type="CDD" id="cd00082">
    <property type="entry name" value="HisKA"/>
    <property type="match status" value="1"/>
</dbReference>
<dbReference type="InterPro" id="IPR036890">
    <property type="entry name" value="HATPase_C_sf"/>
</dbReference>
<dbReference type="PROSITE" id="PS50109">
    <property type="entry name" value="HIS_KIN"/>
    <property type="match status" value="1"/>
</dbReference>
<keyword evidence="14" id="KW-0472">Membrane</keyword>
<dbReference type="Pfam" id="PF02518">
    <property type="entry name" value="HATPase_c"/>
    <property type="match status" value="1"/>
</dbReference>
<evidence type="ECO:0000256" key="14">
    <source>
        <dbReference type="ARBA" id="ARBA00023136"/>
    </source>
</evidence>
<keyword evidence="9" id="KW-0547">Nucleotide-binding</keyword>
<dbReference type="PANTHER" id="PTHR43065">
    <property type="entry name" value="SENSOR HISTIDINE KINASE"/>
    <property type="match status" value="1"/>
</dbReference>
<comment type="function">
    <text evidence="15">Member of the two-component regulatory system DctB/DctD involved in the transport of C4-dicarboxylates. DctB functions as a membrane-associated protein kinase that phosphorylates DctD in response to environmental signals.</text>
</comment>
<evidence type="ECO:0000256" key="9">
    <source>
        <dbReference type="ARBA" id="ARBA00022741"/>
    </source>
</evidence>
<evidence type="ECO:0000256" key="15">
    <source>
        <dbReference type="ARBA" id="ARBA00059004"/>
    </source>
</evidence>
<dbReference type="InterPro" id="IPR005467">
    <property type="entry name" value="His_kinase_dom"/>
</dbReference>
<evidence type="ECO:0000313" key="20">
    <source>
        <dbReference type="Proteomes" id="UP000008130"/>
    </source>
</evidence>
<protein>
    <recommendedName>
        <fullName evidence="16">C4-dicarboxylate transport sensor protein DctB</fullName>
        <ecNumber evidence="3">2.7.13.3</ecNumber>
    </recommendedName>
</protein>
<gene>
    <name evidence="19" type="ordered locus">SL003B_0760</name>
</gene>
<evidence type="ECO:0000256" key="10">
    <source>
        <dbReference type="ARBA" id="ARBA00022777"/>
    </source>
</evidence>
<dbReference type="STRING" id="991905.SL003B_0760"/>
<evidence type="ECO:0000256" key="5">
    <source>
        <dbReference type="ARBA" id="ARBA00022519"/>
    </source>
</evidence>